<accession>F4H3S8</accession>
<name>F4H3S8_CELFA</name>
<evidence type="ECO:0000313" key="3">
    <source>
        <dbReference type="Proteomes" id="UP000008460"/>
    </source>
</evidence>
<organism evidence="2 3">
    <name type="scientific">Cellulomonas fimi (strain ATCC 484 / DSM 20113 / JCM 1341 / CCUG 24087 / LMG 16345 / NBRC 15513 / NCIMB 8980 / NCTC 7547 / NRS-133)</name>
    <dbReference type="NCBI Taxonomy" id="590998"/>
    <lineage>
        <taxon>Bacteria</taxon>
        <taxon>Bacillati</taxon>
        <taxon>Actinomycetota</taxon>
        <taxon>Actinomycetes</taxon>
        <taxon>Micrococcales</taxon>
        <taxon>Cellulomonadaceae</taxon>
        <taxon>Cellulomonas</taxon>
    </lineage>
</organism>
<evidence type="ECO:0000259" key="1">
    <source>
        <dbReference type="Pfam" id="PF07883"/>
    </source>
</evidence>
<proteinExistence type="predicted"/>
<dbReference type="PANTHER" id="PTHR38599">
    <property type="entry name" value="CUPIN DOMAIN PROTEIN (AFU_ORTHOLOGUE AFUA_3G13620)"/>
    <property type="match status" value="1"/>
</dbReference>
<dbReference type="InterPro" id="IPR011051">
    <property type="entry name" value="RmlC_Cupin_sf"/>
</dbReference>
<dbReference type="InterPro" id="IPR013096">
    <property type="entry name" value="Cupin_2"/>
</dbReference>
<sequence>MSEPPVVRTTLSTFTLDGAPSFASVEVRRITIAPDVHPGAHWHNGPVFGVVESGSVHFQVGHDAPSVLRAGDTFYEPGHATIARFDATEEGVTFLAWFPVPAGTEPELTLGALPER</sequence>
<dbReference type="SUPFAM" id="SSF51182">
    <property type="entry name" value="RmlC-like cupins"/>
    <property type="match status" value="1"/>
</dbReference>
<dbReference type="Gene3D" id="2.60.120.10">
    <property type="entry name" value="Jelly Rolls"/>
    <property type="match status" value="1"/>
</dbReference>
<gene>
    <name evidence="2" type="ordered locus">Celf_3637</name>
</gene>
<dbReference type="EMBL" id="CP002666">
    <property type="protein sequence ID" value="AEE47744.1"/>
    <property type="molecule type" value="Genomic_DNA"/>
</dbReference>
<dbReference type="STRING" id="590998.Celf_3637"/>
<dbReference type="RefSeq" id="WP_013772767.1">
    <property type="nucleotide sequence ID" value="NC_015514.1"/>
</dbReference>
<dbReference type="HOGENOM" id="CLU_2092408_0_0_11"/>
<dbReference type="KEGG" id="cfi:Celf_3637"/>
<dbReference type="Proteomes" id="UP000008460">
    <property type="component" value="Chromosome"/>
</dbReference>
<reference evidence="2 3" key="1">
    <citation type="submission" date="2011-04" db="EMBL/GenBank/DDBJ databases">
        <title>Complete sequence of Cellulomonas fimi ATCC 484.</title>
        <authorList>
            <consortium name="US DOE Joint Genome Institute"/>
            <person name="Lucas S."/>
            <person name="Han J."/>
            <person name="Lapidus A."/>
            <person name="Cheng J.-F."/>
            <person name="Goodwin L."/>
            <person name="Pitluck S."/>
            <person name="Peters L."/>
            <person name="Chertkov O."/>
            <person name="Detter J.C."/>
            <person name="Han C."/>
            <person name="Tapia R."/>
            <person name="Land M."/>
            <person name="Hauser L."/>
            <person name="Kyrpides N."/>
            <person name="Ivanova N."/>
            <person name="Ovchinnikova G."/>
            <person name="Pagani I."/>
            <person name="Mead D."/>
            <person name="Brumm P."/>
            <person name="Woyke T."/>
        </authorList>
    </citation>
    <scope>NUCLEOTIDE SEQUENCE [LARGE SCALE GENOMIC DNA]</scope>
    <source>
        <strain evidence="3">ATCC 484 / DSM 20113 / JCM 1341 / NBRC 15513 / NCIMB 8980 / NCTC 7547</strain>
    </source>
</reference>
<dbReference type="eggNOG" id="COG1917">
    <property type="taxonomic scope" value="Bacteria"/>
</dbReference>
<dbReference type="PANTHER" id="PTHR38599:SF1">
    <property type="entry name" value="CUPIN DOMAIN PROTEIN (AFU_ORTHOLOGUE AFUA_3G13620)"/>
    <property type="match status" value="1"/>
</dbReference>
<dbReference type="Pfam" id="PF07883">
    <property type="entry name" value="Cupin_2"/>
    <property type="match status" value="1"/>
</dbReference>
<dbReference type="InterPro" id="IPR014710">
    <property type="entry name" value="RmlC-like_jellyroll"/>
</dbReference>
<keyword evidence="3" id="KW-1185">Reference proteome</keyword>
<dbReference type="AlphaFoldDB" id="F4H3S8"/>
<evidence type="ECO:0000313" key="2">
    <source>
        <dbReference type="EMBL" id="AEE47744.1"/>
    </source>
</evidence>
<feature type="domain" description="Cupin type-2" evidence="1">
    <location>
        <begin position="30"/>
        <end position="80"/>
    </location>
</feature>
<protein>
    <submittedName>
        <fullName evidence="2">Cupin 2 conserved barrel domain protein</fullName>
    </submittedName>
</protein>